<reference evidence="2" key="1">
    <citation type="submission" date="2016-01" db="EMBL/GenBank/DDBJ databases">
        <authorList>
            <person name="Mitreva M."/>
            <person name="Pepin K.H."/>
            <person name="Mihindukulasuriya K.A."/>
            <person name="Fulton R."/>
            <person name="Fronick C."/>
            <person name="O'Laughlin M."/>
            <person name="Miner T."/>
            <person name="Herter B."/>
            <person name="Rosa B.A."/>
            <person name="Cordes M."/>
            <person name="Tomlinson C."/>
            <person name="Wollam A."/>
            <person name="Palsikar V.B."/>
            <person name="Mardis E.R."/>
            <person name="Wilson R.K."/>
        </authorList>
    </citation>
    <scope>NUCLEOTIDE SEQUENCE [LARGE SCALE GENOMIC DNA]</scope>
    <source>
        <strain evidence="2">DNF00896</strain>
    </source>
</reference>
<dbReference type="AlphaFoldDB" id="A0A133ZNF4"/>
<keyword evidence="2" id="KW-1185">Reference proteome</keyword>
<protein>
    <submittedName>
        <fullName evidence="1">Uncharacterized protein</fullName>
    </submittedName>
</protein>
<gene>
    <name evidence="1" type="ORF">HMPREF1866_01639</name>
</gene>
<dbReference type="OrthoDB" id="2066770at2"/>
<sequence>MKFGQYHYYVEGENERVLVEILSKCKDEKFNVIRPGKIDVFNVVEREIKSTHMNTVVVLVFDTDTKNRAILDKNTKFLEKHKKIKEVILIPQVYNLEDELIRSCNIKNILQLLGSKSKREFKSDFNKVNNLNEYLIKAEFAFDKLWRKNTDGIFAGITSGISKIEK</sequence>
<comment type="caution">
    <text evidence="1">The sequence shown here is derived from an EMBL/GenBank/DDBJ whole genome shotgun (WGS) entry which is preliminary data.</text>
</comment>
<evidence type="ECO:0000313" key="1">
    <source>
        <dbReference type="EMBL" id="KXB56964.1"/>
    </source>
</evidence>
<organism evidence="1 2">
    <name type="scientific">Lachnoanaerobaculum saburreum</name>
    <dbReference type="NCBI Taxonomy" id="467210"/>
    <lineage>
        <taxon>Bacteria</taxon>
        <taxon>Bacillati</taxon>
        <taxon>Bacillota</taxon>
        <taxon>Clostridia</taxon>
        <taxon>Lachnospirales</taxon>
        <taxon>Lachnospiraceae</taxon>
        <taxon>Lachnoanaerobaculum</taxon>
    </lineage>
</organism>
<dbReference type="EMBL" id="LSDA01000096">
    <property type="protein sequence ID" value="KXB56964.1"/>
    <property type="molecule type" value="Genomic_DNA"/>
</dbReference>
<dbReference type="STRING" id="467210.HMPREF1866_01639"/>
<dbReference type="Proteomes" id="UP000070394">
    <property type="component" value="Unassembled WGS sequence"/>
</dbReference>
<evidence type="ECO:0000313" key="2">
    <source>
        <dbReference type="Proteomes" id="UP000070394"/>
    </source>
</evidence>
<dbReference type="PATRIC" id="fig|467210.3.peg.1625"/>
<accession>A0A133ZNF4</accession>
<proteinExistence type="predicted"/>
<name>A0A133ZNF4_9FIRM</name>
<dbReference type="RefSeq" id="WP_060931360.1">
    <property type="nucleotide sequence ID" value="NZ_KQ959831.1"/>
</dbReference>